<organism evidence="2 3">
    <name type="scientific">Novosphingobium fuchskuhlense</name>
    <dbReference type="NCBI Taxonomy" id="1117702"/>
    <lineage>
        <taxon>Bacteria</taxon>
        <taxon>Pseudomonadati</taxon>
        <taxon>Pseudomonadota</taxon>
        <taxon>Alphaproteobacteria</taxon>
        <taxon>Sphingomonadales</taxon>
        <taxon>Sphingomonadaceae</taxon>
        <taxon>Novosphingobium</taxon>
    </lineage>
</organism>
<sequence length="193" mass="19313">MRTTTSLVAMLALCIAASTKAQTSISSPAPVEITVSNAAPRWIRGTAIELMVLREVNSRTAKAGDSVILRVNAPVKIGGVIVIPVGAAARAEVIAVSGTSAAGGKGQLSLRLSSVETQWGSVKLAGTKGTQGASNTGGVVLGVLGFGLAGLLTKGGNATFKGGEIITGFIDEGVDPIGEPLQVLTSNPPPLSN</sequence>
<gene>
    <name evidence="2" type="ORF">AQZ52_17425</name>
</gene>
<feature type="signal peptide" evidence="1">
    <location>
        <begin position="1"/>
        <end position="21"/>
    </location>
</feature>
<evidence type="ECO:0000313" key="3">
    <source>
        <dbReference type="Proteomes" id="UP000058012"/>
    </source>
</evidence>
<dbReference type="EMBL" id="LLZS01000009">
    <property type="protein sequence ID" value="KUR70579.1"/>
    <property type="molecule type" value="Genomic_DNA"/>
</dbReference>
<evidence type="ECO:0000313" key="2">
    <source>
        <dbReference type="EMBL" id="KUR70579.1"/>
    </source>
</evidence>
<keyword evidence="3" id="KW-1185">Reference proteome</keyword>
<name>A0A124JTV6_9SPHN</name>
<feature type="chain" id="PRO_5007174797" evidence="1">
    <location>
        <begin position="22"/>
        <end position="193"/>
    </location>
</feature>
<proteinExistence type="predicted"/>
<keyword evidence="1" id="KW-0732">Signal</keyword>
<accession>A0A124JTV6</accession>
<dbReference type="AlphaFoldDB" id="A0A124JTV6"/>
<dbReference type="Proteomes" id="UP000058012">
    <property type="component" value="Unassembled WGS sequence"/>
</dbReference>
<evidence type="ECO:0000256" key="1">
    <source>
        <dbReference type="SAM" id="SignalP"/>
    </source>
</evidence>
<dbReference type="OrthoDB" id="7450851at2"/>
<comment type="caution">
    <text evidence="2">The sequence shown here is derived from an EMBL/GenBank/DDBJ whole genome shotgun (WGS) entry which is preliminary data.</text>
</comment>
<dbReference type="RefSeq" id="WP_067913927.1">
    <property type="nucleotide sequence ID" value="NZ_KQ954246.1"/>
</dbReference>
<reference evidence="2 3" key="1">
    <citation type="submission" date="2015-10" db="EMBL/GenBank/DDBJ databases">
        <title>Draft genome sequence of Novosphingobium fuchskuhlense DSM 25065 isolated from a surface water sample of the southwest basin of Lake Grosse Fuchskuhle.</title>
        <authorList>
            <person name="Ruckert C."/>
            <person name="Winkler A."/>
            <person name="Glaeser J."/>
            <person name="Grossart H.-P."/>
            <person name="Kalinowski J."/>
            <person name="Glaeser S."/>
        </authorList>
    </citation>
    <scope>NUCLEOTIDE SEQUENCE [LARGE SCALE GENOMIC DNA]</scope>
    <source>
        <strain evidence="2 3">FNE08-7</strain>
    </source>
</reference>
<protein>
    <submittedName>
        <fullName evidence="2">Uncharacterized protein</fullName>
    </submittedName>
</protein>